<sequence>MPPSPLLKKVAAAALGIPTVLGGSVCAYLYNKYPPHIPPAESRLYEPNAALRSSQDRIDENAKRERETYCWRDGAVTFYAKVPKSVFGPEPFELGEARRRWEEAFFSAPVMRAERKMLGGRPLGLEVVRPSSASDDLMLKWDMDRDAVGFFEKAAGYGYPWRLPEGGRHDLAVRVAEDGDVLVGFSAAHDYAVLHNDGKRLPPPGEWMHRTFARLLVEDGTRHLCRTKALRVDTSK</sequence>
<dbReference type="EMBL" id="KN880676">
    <property type="protein sequence ID" value="KIY63739.1"/>
    <property type="molecule type" value="Genomic_DNA"/>
</dbReference>
<evidence type="ECO:0000313" key="1">
    <source>
        <dbReference type="EMBL" id="KIY63739.1"/>
    </source>
</evidence>
<proteinExistence type="predicted"/>
<dbReference type="Proteomes" id="UP000054007">
    <property type="component" value="Unassembled WGS sequence"/>
</dbReference>
<dbReference type="OrthoDB" id="4480078at2759"/>
<dbReference type="STRING" id="1314674.A0A0D7B0S7"/>
<organism evidence="1 2">
    <name type="scientific">Cylindrobasidium torrendii FP15055 ss-10</name>
    <dbReference type="NCBI Taxonomy" id="1314674"/>
    <lineage>
        <taxon>Eukaryota</taxon>
        <taxon>Fungi</taxon>
        <taxon>Dikarya</taxon>
        <taxon>Basidiomycota</taxon>
        <taxon>Agaricomycotina</taxon>
        <taxon>Agaricomycetes</taxon>
        <taxon>Agaricomycetidae</taxon>
        <taxon>Agaricales</taxon>
        <taxon>Marasmiineae</taxon>
        <taxon>Physalacriaceae</taxon>
        <taxon>Cylindrobasidium</taxon>
    </lineage>
</organism>
<protein>
    <submittedName>
        <fullName evidence="1">Uncharacterized protein</fullName>
    </submittedName>
</protein>
<evidence type="ECO:0000313" key="2">
    <source>
        <dbReference type="Proteomes" id="UP000054007"/>
    </source>
</evidence>
<reference evidence="1 2" key="1">
    <citation type="journal article" date="2015" name="Fungal Genet. Biol.">
        <title>Evolution of novel wood decay mechanisms in Agaricales revealed by the genome sequences of Fistulina hepatica and Cylindrobasidium torrendii.</title>
        <authorList>
            <person name="Floudas D."/>
            <person name="Held B.W."/>
            <person name="Riley R."/>
            <person name="Nagy L.G."/>
            <person name="Koehler G."/>
            <person name="Ransdell A.S."/>
            <person name="Younus H."/>
            <person name="Chow J."/>
            <person name="Chiniquy J."/>
            <person name="Lipzen A."/>
            <person name="Tritt A."/>
            <person name="Sun H."/>
            <person name="Haridas S."/>
            <person name="LaButti K."/>
            <person name="Ohm R.A."/>
            <person name="Kues U."/>
            <person name="Blanchette R.A."/>
            <person name="Grigoriev I.V."/>
            <person name="Minto R.E."/>
            <person name="Hibbett D.S."/>
        </authorList>
    </citation>
    <scope>NUCLEOTIDE SEQUENCE [LARGE SCALE GENOMIC DNA]</scope>
    <source>
        <strain evidence="1 2">FP15055 ss-10</strain>
    </source>
</reference>
<gene>
    <name evidence="1" type="ORF">CYLTODRAFT_425840</name>
</gene>
<accession>A0A0D7B0S7</accession>
<dbReference type="AlphaFoldDB" id="A0A0D7B0S7"/>
<name>A0A0D7B0S7_9AGAR</name>
<keyword evidence="2" id="KW-1185">Reference proteome</keyword>